<dbReference type="GO" id="GO:0016787">
    <property type="term" value="F:hydrolase activity"/>
    <property type="evidence" value="ECO:0007669"/>
    <property type="project" value="UniProtKB-KW"/>
</dbReference>
<proteinExistence type="inferred from homology"/>
<dbReference type="Proteomes" id="UP000002033">
    <property type="component" value="Chromosome"/>
</dbReference>
<dbReference type="GO" id="GO:0046872">
    <property type="term" value="F:metal ion binding"/>
    <property type="evidence" value="ECO:0007669"/>
    <property type="project" value="UniProtKB-KW"/>
</dbReference>
<gene>
    <name evidence="6" type="ordered locus">Hden_2397</name>
</gene>
<dbReference type="EMBL" id="CP002083">
    <property type="protein sequence ID" value="ADJ24194.1"/>
    <property type="molecule type" value="Genomic_DNA"/>
</dbReference>
<protein>
    <submittedName>
        <fullName evidence="6">Metallophosphoesterase</fullName>
    </submittedName>
</protein>
<sequence length="301" mass="33134">MTETFTLAHFSDVHMSPVVGFGWRYWNAKRVLGYLNWQRKRRRVHVTAVADRLIADAHSLRPDHIAITGDLVNLGLPAEHEAALAWLRSVGSPASVTVVPGNHDIYSSMHGDRGVVRWAAYMGGEEDTLAFPFVRRVGPLALVGLNSAVETPPFFASGSLGSHQLEIAREQLLRLDEDGAIRVVLIHHPPLADMTTPRRRLNDAAHFAHLLERTGAELVLYGHNHTPAIDWLPSRKKPIPLIGAASASAGTEHGDEPLARYNLFTFFRSSSGLRIRHVVRGLETPDGPVTKLSENFLDAAA</sequence>
<dbReference type="Pfam" id="PF00149">
    <property type="entry name" value="Metallophos"/>
    <property type="match status" value="1"/>
</dbReference>
<dbReference type="eggNOG" id="COG1409">
    <property type="taxonomic scope" value="Bacteria"/>
</dbReference>
<dbReference type="PANTHER" id="PTHR42988:SF2">
    <property type="entry name" value="CYCLIC NUCLEOTIDE PHOSPHODIESTERASE CBUA0032-RELATED"/>
    <property type="match status" value="1"/>
</dbReference>
<dbReference type="InterPro" id="IPR029052">
    <property type="entry name" value="Metallo-depent_PP-like"/>
</dbReference>
<keyword evidence="3" id="KW-0408">Iron</keyword>
<dbReference type="HOGENOM" id="CLU_052611_0_0_5"/>
<reference evidence="7" key="1">
    <citation type="journal article" date="2011" name="J. Bacteriol.">
        <title>Genome sequences of eight morphologically diverse alphaproteobacteria.</title>
        <authorList>
            <consortium name="US DOE Joint Genome Institute"/>
            <person name="Brown P.J."/>
            <person name="Kysela D.T."/>
            <person name="Buechlein A."/>
            <person name="Hemmerich C."/>
            <person name="Brun Y.V."/>
        </authorList>
    </citation>
    <scope>NUCLEOTIDE SEQUENCE [LARGE SCALE GENOMIC DNA]</scope>
    <source>
        <strain evidence="7">ATCC 51888 / DSM 1869 / NCIB 11706 / TK 0415</strain>
    </source>
</reference>
<accession>D8JRX6</accession>
<dbReference type="SUPFAM" id="SSF56300">
    <property type="entry name" value="Metallo-dependent phosphatases"/>
    <property type="match status" value="1"/>
</dbReference>
<dbReference type="InterPro" id="IPR004843">
    <property type="entry name" value="Calcineurin-like_PHP"/>
</dbReference>
<evidence type="ECO:0000313" key="7">
    <source>
        <dbReference type="Proteomes" id="UP000002033"/>
    </source>
</evidence>
<evidence type="ECO:0000256" key="2">
    <source>
        <dbReference type="ARBA" id="ARBA00022801"/>
    </source>
</evidence>
<feature type="domain" description="Calcineurin-like phosphoesterase" evidence="5">
    <location>
        <begin position="6"/>
        <end position="227"/>
    </location>
</feature>
<evidence type="ECO:0000259" key="5">
    <source>
        <dbReference type="Pfam" id="PF00149"/>
    </source>
</evidence>
<dbReference type="PANTHER" id="PTHR42988">
    <property type="entry name" value="PHOSPHOHYDROLASE"/>
    <property type="match status" value="1"/>
</dbReference>
<organism evidence="6 7">
    <name type="scientific">Hyphomicrobium denitrificans (strain ATCC 51888 / DSM 1869 / NCIMB 11706 / TK 0415)</name>
    <dbReference type="NCBI Taxonomy" id="582899"/>
    <lineage>
        <taxon>Bacteria</taxon>
        <taxon>Pseudomonadati</taxon>
        <taxon>Pseudomonadota</taxon>
        <taxon>Alphaproteobacteria</taxon>
        <taxon>Hyphomicrobiales</taxon>
        <taxon>Hyphomicrobiaceae</taxon>
        <taxon>Hyphomicrobium</taxon>
    </lineage>
</organism>
<comment type="similarity">
    <text evidence="4">Belongs to the cyclic nucleotide phosphodiesterase class-III family.</text>
</comment>
<dbReference type="OrthoDB" id="9794568at2"/>
<dbReference type="KEGG" id="hdn:Hden_2397"/>
<evidence type="ECO:0000313" key="6">
    <source>
        <dbReference type="EMBL" id="ADJ24194.1"/>
    </source>
</evidence>
<dbReference type="AlphaFoldDB" id="D8JRX6"/>
<keyword evidence="2" id="KW-0378">Hydrolase</keyword>
<evidence type="ECO:0000256" key="3">
    <source>
        <dbReference type="ARBA" id="ARBA00023004"/>
    </source>
</evidence>
<dbReference type="STRING" id="582899.Hden_2397"/>
<evidence type="ECO:0000256" key="4">
    <source>
        <dbReference type="ARBA" id="ARBA00025742"/>
    </source>
</evidence>
<dbReference type="RefSeq" id="WP_013216353.1">
    <property type="nucleotide sequence ID" value="NC_014313.1"/>
</dbReference>
<keyword evidence="1" id="KW-0479">Metal-binding</keyword>
<evidence type="ECO:0000256" key="1">
    <source>
        <dbReference type="ARBA" id="ARBA00022723"/>
    </source>
</evidence>
<name>D8JRX6_HYPDA</name>
<keyword evidence="7" id="KW-1185">Reference proteome</keyword>
<dbReference type="InterPro" id="IPR050884">
    <property type="entry name" value="CNP_phosphodiesterase-III"/>
</dbReference>
<dbReference type="Gene3D" id="3.60.21.10">
    <property type="match status" value="1"/>
</dbReference>